<reference evidence="4" key="1">
    <citation type="journal article" date="2014" name="Int. J. Syst. Evol. Microbiol.">
        <title>Complete genome sequence of Corynebacterium casei LMG S-19264T (=DSM 44701T), isolated from a smear-ripened cheese.</title>
        <authorList>
            <consortium name="US DOE Joint Genome Institute (JGI-PGF)"/>
            <person name="Walter F."/>
            <person name="Albersmeier A."/>
            <person name="Kalinowski J."/>
            <person name="Ruckert C."/>
        </authorList>
    </citation>
    <scope>NUCLEOTIDE SEQUENCE</scope>
    <source>
        <strain evidence="4">JCM 18487</strain>
    </source>
</reference>
<name>A0A917KHZ7_9BACL</name>
<dbReference type="Pfam" id="PF10531">
    <property type="entry name" value="SLBB"/>
    <property type="match status" value="1"/>
</dbReference>
<dbReference type="GO" id="GO:0015628">
    <property type="term" value="P:protein secretion by the type II secretion system"/>
    <property type="evidence" value="ECO:0007669"/>
    <property type="project" value="TreeGrafter"/>
</dbReference>
<dbReference type="AlphaFoldDB" id="A0A917KHZ7"/>
<gene>
    <name evidence="4" type="ORF">GCM10010885_21890</name>
</gene>
<keyword evidence="2" id="KW-1133">Transmembrane helix</keyword>
<feature type="domain" description="Helix-hairpin-helix DNA-binding motif class 1" evidence="3">
    <location>
        <begin position="278"/>
        <end position="297"/>
    </location>
</feature>
<dbReference type="Gene3D" id="1.10.150.320">
    <property type="entry name" value="Photosystem II 12 kDa extrinsic protein"/>
    <property type="match status" value="1"/>
</dbReference>
<feature type="compositionally biased region" description="Low complexity" evidence="1">
    <location>
        <begin position="123"/>
        <end position="136"/>
    </location>
</feature>
<protein>
    <recommendedName>
        <fullName evidence="3">Helix-hairpin-helix DNA-binding motif class 1 domain-containing protein</fullName>
    </recommendedName>
</protein>
<dbReference type="GO" id="GO:0003677">
    <property type="term" value="F:DNA binding"/>
    <property type="evidence" value="ECO:0007669"/>
    <property type="project" value="InterPro"/>
</dbReference>
<feature type="compositionally biased region" description="Low complexity" evidence="1">
    <location>
        <begin position="86"/>
        <end position="95"/>
    </location>
</feature>
<evidence type="ECO:0000313" key="4">
    <source>
        <dbReference type="EMBL" id="GGJ12106.1"/>
    </source>
</evidence>
<evidence type="ECO:0000313" key="5">
    <source>
        <dbReference type="Proteomes" id="UP000637695"/>
    </source>
</evidence>
<feature type="domain" description="Helix-hairpin-helix DNA-binding motif class 1" evidence="3">
    <location>
        <begin position="248"/>
        <end position="267"/>
    </location>
</feature>
<dbReference type="PANTHER" id="PTHR21180">
    <property type="entry name" value="ENDONUCLEASE/EXONUCLEASE/PHOSPHATASE FAMILY DOMAIN-CONTAINING PROTEIN 1"/>
    <property type="match status" value="1"/>
</dbReference>
<dbReference type="RefSeq" id="WP_229776837.1">
    <property type="nucleotide sequence ID" value="NZ_BMOY01000042.1"/>
</dbReference>
<dbReference type="InterPro" id="IPR003583">
    <property type="entry name" value="Hlx-hairpin-Hlx_DNA-bd_motif"/>
</dbReference>
<dbReference type="GO" id="GO:0015627">
    <property type="term" value="C:type II protein secretion system complex"/>
    <property type="evidence" value="ECO:0007669"/>
    <property type="project" value="TreeGrafter"/>
</dbReference>
<dbReference type="InterPro" id="IPR051675">
    <property type="entry name" value="Endo/Exo/Phosphatase_dom_1"/>
</dbReference>
<keyword evidence="5" id="KW-1185">Reference proteome</keyword>
<keyword evidence="2" id="KW-0812">Transmembrane</keyword>
<reference evidence="4" key="2">
    <citation type="submission" date="2020-09" db="EMBL/GenBank/DDBJ databases">
        <authorList>
            <person name="Sun Q."/>
            <person name="Ohkuma M."/>
        </authorList>
    </citation>
    <scope>NUCLEOTIDE SEQUENCE</scope>
    <source>
        <strain evidence="4">JCM 18487</strain>
    </source>
</reference>
<feature type="region of interest" description="Disordered" evidence="1">
    <location>
        <begin position="313"/>
        <end position="333"/>
    </location>
</feature>
<dbReference type="GO" id="GO:0006281">
    <property type="term" value="P:DNA repair"/>
    <property type="evidence" value="ECO:0007669"/>
    <property type="project" value="InterPro"/>
</dbReference>
<dbReference type="Pfam" id="PF12836">
    <property type="entry name" value="HHH_3"/>
    <property type="match status" value="1"/>
</dbReference>
<keyword evidence="2" id="KW-0472">Membrane</keyword>
<sequence>MQELENKAGGAAWVVTGVADEPLPAAAWDEATQDAAWPAPRQPDRQGHRRGRRWRGGLFAGLLVLASAVGGGASFLAMGLRGGMGSPAAGPASTGQRSTSMEARAADGGWPSVDAGGNGGMVAAATGSGSTGTGSSYEMAPDRAAGAVPSVVVDVHGDVRHPGVYRLPEGARVEDAVRAAGGYLHAADRELVNAAAPLDDGEEVVIPAPAARPPALPVQAGSAPLHADADTNSAAAAGRIDLNTADAATLETLPGVGPARAGAILAYRTSHGGFRAVTELLQVEGIGPVLYSRIAPHVFVAAPPAAAQAGLVPGDSARAPGTEAAGPGARAGR</sequence>
<dbReference type="InterPro" id="IPR010994">
    <property type="entry name" value="RuvA_2-like"/>
</dbReference>
<feature type="region of interest" description="Disordered" evidence="1">
    <location>
        <begin position="86"/>
        <end position="136"/>
    </location>
</feature>
<accession>A0A917KHZ7</accession>
<feature type="transmembrane region" description="Helical" evidence="2">
    <location>
        <begin position="58"/>
        <end position="80"/>
    </location>
</feature>
<dbReference type="InterPro" id="IPR019554">
    <property type="entry name" value="Soluble_ligand-bd"/>
</dbReference>
<dbReference type="SUPFAM" id="SSF47781">
    <property type="entry name" value="RuvA domain 2-like"/>
    <property type="match status" value="1"/>
</dbReference>
<dbReference type="SMART" id="SM00278">
    <property type="entry name" value="HhH1"/>
    <property type="match status" value="2"/>
</dbReference>
<evidence type="ECO:0000256" key="2">
    <source>
        <dbReference type="SAM" id="Phobius"/>
    </source>
</evidence>
<organism evidence="4 5">
    <name type="scientific">Alicyclobacillus cellulosilyticus</name>
    <dbReference type="NCBI Taxonomy" id="1003997"/>
    <lineage>
        <taxon>Bacteria</taxon>
        <taxon>Bacillati</taxon>
        <taxon>Bacillota</taxon>
        <taxon>Bacilli</taxon>
        <taxon>Bacillales</taxon>
        <taxon>Alicyclobacillaceae</taxon>
        <taxon>Alicyclobacillus</taxon>
    </lineage>
</organism>
<feature type="region of interest" description="Disordered" evidence="1">
    <location>
        <begin position="32"/>
        <end position="51"/>
    </location>
</feature>
<evidence type="ECO:0000259" key="3">
    <source>
        <dbReference type="SMART" id="SM00278"/>
    </source>
</evidence>
<dbReference type="Gene3D" id="3.10.560.10">
    <property type="entry name" value="Outer membrane lipoprotein wza domain like"/>
    <property type="match status" value="1"/>
</dbReference>
<dbReference type="Proteomes" id="UP000637695">
    <property type="component" value="Unassembled WGS sequence"/>
</dbReference>
<evidence type="ECO:0000256" key="1">
    <source>
        <dbReference type="SAM" id="MobiDB-lite"/>
    </source>
</evidence>
<dbReference type="EMBL" id="BMOY01000042">
    <property type="protein sequence ID" value="GGJ12106.1"/>
    <property type="molecule type" value="Genomic_DNA"/>
</dbReference>
<dbReference type="PANTHER" id="PTHR21180:SF32">
    <property type="entry name" value="ENDONUCLEASE_EXONUCLEASE_PHOSPHATASE FAMILY DOMAIN-CONTAINING PROTEIN 1"/>
    <property type="match status" value="1"/>
</dbReference>
<proteinExistence type="predicted"/>
<comment type="caution">
    <text evidence="4">The sequence shown here is derived from an EMBL/GenBank/DDBJ whole genome shotgun (WGS) entry which is preliminary data.</text>
</comment>